<dbReference type="PANTHER" id="PTHR46577:SF1">
    <property type="entry name" value="HTH-TYPE TRANSCRIPTIONAL REGULATORY PROTEIN GABR"/>
    <property type="match status" value="1"/>
</dbReference>
<protein>
    <submittedName>
        <fullName evidence="7">Putative GntR family transcriptional regulator</fullName>
    </submittedName>
</protein>
<keyword evidence="3" id="KW-0805">Transcription regulation</keyword>
<dbReference type="RefSeq" id="WP_007619509.1">
    <property type="nucleotide sequence ID" value="NZ_BANX01000011.1"/>
</dbReference>
<name>M0QGY2_9ACTN</name>
<dbReference type="EMBL" id="BANX01000011">
    <property type="protein sequence ID" value="GAC67865.1"/>
    <property type="molecule type" value="Genomic_DNA"/>
</dbReference>
<dbReference type="InterPro" id="IPR000524">
    <property type="entry name" value="Tscrpt_reg_HTH_GntR"/>
</dbReference>
<evidence type="ECO:0000313" key="8">
    <source>
        <dbReference type="Proteomes" id="UP000011666"/>
    </source>
</evidence>
<keyword evidence="4" id="KW-0238">DNA-binding</keyword>
<evidence type="ECO:0000313" key="7">
    <source>
        <dbReference type="EMBL" id="GAC67865.1"/>
    </source>
</evidence>
<proteinExistence type="inferred from homology"/>
<evidence type="ECO:0000259" key="6">
    <source>
        <dbReference type="PROSITE" id="PS50949"/>
    </source>
</evidence>
<comment type="similarity">
    <text evidence="1">In the C-terminal section; belongs to the class-I pyridoxal-phosphate-dependent aminotransferase family.</text>
</comment>
<gene>
    <name evidence="7" type="ORF">GS4_11_01330</name>
</gene>
<keyword evidence="5" id="KW-0804">Transcription</keyword>
<dbReference type="STRING" id="1223545.GS4_11_01330"/>
<sequence>MTLEDGTDVLVSVLTRHGSRTSEDVRDVTAGLIRDGRLAVGTRLPTIRELTQQSGVSTRAIVSAWGSLRREGLIETNRRGGTVVVNSATAGPAWSDRDLLSGSPDHRLQPDLTDALIAGLRSSQLNHPGREYITDRLRDAVLADWPFDAASFVAAGGGSEGLLLAVEAAAPAGSLVAVEEPVIPGFLDTLTEVGYEVIGIASDDEGARPESLADALTRRPVAVVLQPEGAYSAFGALSASRVAELVEVFQAADHLPWIVEDDAVGPLAQWQAPSVGETFGDRTVRVRSYCKAYGLDIKTCVIGGSTELIDRVIRLRVHGIATNSRILQDALAHLVVDADTADGIAVARSRYQQRRDGLVTELVARGASARAGRNSLVVWLDVRDETGALIELARRGIHVGAGARSFVTPRSGGLLRIAVPQLPDDQAALAELAEAAVEAAGSVHREFLG</sequence>
<feature type="domain" description="HTH gntR-type" evidence="6">
    <location>
        <begin position="19"/>
        <end position="87"/>
    </location>
</feature>
<accession>M0QGY2</accession>
<dbReference type="InterPro" id="IPR015424">
    <property type="entry name" value="PyrdxlP-dep_Trfase"/>
</dbReference>
<evidence type="ECO:0000256" key="5">
    <source>
        <dbReference type="ARBA" id="ARBA00023163"/>
    </source>
</evidence>
<reference evidence="7 8" key="1">
    <citation type="submission" date="2013-01" db="EMBL/GenBank/DDBJ databases">
        <title>Whole genome shotgun sequence of Gordonia soli NBRC 108243.</title>
        <authorList>
            <person name="Isaki-Nakamura S."/>
            <person name="Hosoyama A."/>
            <person name="Tsuchikane K."/>
            <person name="Ando Y."/>
            <person name="Baba S."/>
            <person name="Ohji S."/>
            <person name="Hamada M."/>
            <person name="Tamura T."/>
            <person name="Yamazoe A."/>
            <person name="Yamazaki S."/>
            <person name="Fujita N."/>
        </authorList>
    </citation>
    <scope>NUCLEOTIDE SEQUENCE [LARGE SCALE GENOMIC DNA]</scope>
    <source>
        <strain evidence="7 8">NBRC 108243</strain>
    </source>
</reference>
<dbReference type="InterPro" id="IPR036388">
    <property type="entry name" value="WH-like_DNA-bd_sf"/>
</dbReference>
<dbReference type="InterPro" id="IPR036390">
    <property type="entry name" value="WH_DNA-bd_sf"/>
</dbReference>
<dbReference type="PROSITE" id="PS50949">
    <property type="entry name" value="HTH_GNTR"/>
    <property type="match status" value="1"/>
</dbReference>
<evidence type="ECO:0000256" key="4">
    <source>
        <dbReference type="ARBA" id="ARBA00023125"/>
    </source>
</evidence>
<dbReference type="eggNOG" id="COG1167">
    <property type="taxonomic scope" value="Bacteria"/>
</dbReference>
<dbReference type="GO" id="GO:0003677">
    <property type="term" value="F:DNA binding"/>
    <property type="evidence" value="ECO:0007669"/>
    <property type="project" value="UniProtKB-KW"/>
</dbReference>
<comment type="caution">
    <text evidence="7">The sequence shown here is derived from an EMBL/GenBank/DDBJ whole genome shotgun (WGS) entry which is preliminary data.</text>
</comment>
<dbReference type="SUPFAM" id="SSF53383">
    <property type="entry name" value="PLP-dependent transferases"/>
    <property type="match status" value="1"/>
</dbReference>
<dbReference type="InterPro" id="IPR004839">
    <property type="entry name" value="Aminotransferase_I/II_large"/>
</dbReference>
<dbReference type="Gene3D" id="1.10.10.10">
    <property type="entry name" value="Winged helix-like DNA-binding domain superfamily/Winged helix DNA-binding domain"/>
    <property type="match status" value="1"/>
</dbReference>
<keyword evidence="2" id="KW-0663">Pyridoxal phosphate</keyword>
<dbReference type="CDD" id="cd00609">
    <property type="entry name" value="AAT_like"/>
    <property type="match status" value="1"/>
</dbReference>
<dbReference type="GO" id="GO:0003700">
    <property type="term" value="F:DNA-binding transcription factor activity"/>
    <property type="evidence" value="ECO:0007669"/>
    <property type="project" value="InterPro"/>
</dbReference>
<organism evidence="7 8">
    <name type="scientific">Gordonia soli NBRC 108243</name>
    <dbReference type="NCBI Taxonomy" id="1223545"/>
    <lineage>
        <taxon>Bacteria</taxon>
        <taxon>Bacillati</taxon>
        <taxon>Actinomycetota</taxon>
        <taxon>Actinomycetes</taxon>
        <taxon>Mycobacteriales</taxon>
        <taxon>Gordoniaceae</taxon>
        <taxon>Gordonia</taxon>
    </lineage>
</organism>
<evidence type="ECO:0000256" key="1">
    <source>
        <dbReference type="ARBA" id="ARBA00005384"/>
    </source>
</evidence>
<dbReference type="SUPFAM" id="SSF46785">
    <property type="entry name" value="Winged helix' DNA-binding domain"/>
    <property type="match status" value="1"/>
</dbReference>
<evidence type="ECO:0000256" key="3">
    <source>
        <dbReference type="ARBA" id="ARBA00023015"/>
    </source>
</evidence>
<dbReference type="InterPro" id="IPR051446">
    <property type="entry name" value="HTH_trans_reg/aminotransferase"/>
</dbReference>
<dbReference type="Proteomes" id="UP000011666">
    <property type="component" value="Unassembled WGS sequence"/>
</dbReference>
<evidence type="ECO:0000256" key="2">
    <source>
        <dbReference type="ARBA" id="ARBA00022898"/>
    </source>
</evidence>
<dbReference type="PANTHER" id="PTHR46577">
    <property type="entry name" value="HTH-TYPE TRANSCRIPTIONAL REGULATORY PROTEIN GABR"/>
    <property type="match status" value="1"/>
</dbReference>
<dbReference type="Gene3D" id="3.40.640.10">
    <property type="entry name" value="Type I PLP-dependent aspartate aminotransferase-like (Major domain)"/>
    <property type="match status" value="1"/>
</dbReference>
<dbReference type="GO" id="GO:0030170">
    <property type="term" value="F:pyridoxal phosphate binding"/>
    <property type="evidence" value="ECO:0007669"/>
    <property type="project" value="InterPro"/>
</dbReference>
<dbReference type="SMART" id="SM00345">
    <property type="entry name" value="HTH_GNTR"/>
    <property type="match status" value="1"/>
</dbReference>
<dbReference type="InterPro" id="IPR015421">
    <property type="entry name" value="PyrdxlP-dep_Trfase_major"/>
</dbReference>
<keyword evidence="8" id="KW-1185">Reference proteome</keyword>
<dbReference type="Pfam" id="PF00392">
    <property type="entry name" value="GntR"/>
    <property type="match status" value="1"/>
</dbReference>
<dbReference type="AlphaFoldDB" id="M0QGY2"/>
<dbReference type="Pfam" id="PF00155">
    <property type="entry name" value="Aminotran_1_2"/>
    <property type="match status" value="1"/>
</dbReference>